<evidence type="ECO:0000256" key="5">
    <source>
        <dbReference type="ARBA" id="ARBA00022692"/>
    </source>
</evidence>
<dbReference type="InterPro" id="IPR000245">
    <property type="entry name" value="ATPase_proteolipid_csu"/>
</dbReference>
<dbReference type="Proteomes" id="UP000237000">
    <property type="component" value="Unassembled WGS sequence"/>
</dbReference>
<evidence type="ECO:0000256" key="2">
    <source>
        <dbReference type="ARBA" id="ARBA00004141"/>
    </source>
</evidence>
<dbReference type="PRINTS" id="PR00122">
    <property type="entry name" value="VACATPASE"/>
</dbReference>
<sequence>MCLFSRFSSSKTSQFSFRSCFDQKARIEIVFTLVSSGIRKTELIKCLCSIIFCEAFATCGVIVAFTYIYALEYLRVAGYAIFASGIIVGFANLEFGLCVGIIGSSCALPDAKNSSLFIKILVIEIFESALRLLGVIVGIIMQAQATWPAKAV</sequence>
<feature type="transmembrane region" description="Helical" evidence="9">
    <location>
        <begin position="76"/>
        <end position="104"/>
    </location>
</feature>
<dbReference type="GO" id="GO:0046961">
    <property type="term" value="F:proton-transporting ATPase activity, rotational mechanism"/>
    <property type="evidence" value="ECO:0007669"/>
    <property type="project" value="InterPro"/>
</dbReference>
<dbReference type="OrthoDB" id="10264021at2759"/>
<dbReference type="AlphaFoldDB" id="A0A2P5EYY5"/>
<dbReference type="EMBL" id="JXTC01000080">
    <property type="protein sequence ID" value="PON90753.1"/>
    <property type="molecule type" value="Genomic_DNA"/>
</dbReference>
<evidence type="ECO:0000256" key="1">
    <source>
        <dbReference type="ARBA" id="ARBA00002481"/>
    </source>
</evidence>
<feature type="transmembrane region" description="Helical" evidence="9">
    <location>
        <begin position="116"/>
        <end position="141"/>
    </location>
</feature>
<dbReference type="GO" id="GO:0033179">
    <property type="term" value="C:proton-transporting V-type ATPase, V0 domain"/>
    <property type="evidence" value="ECO:0007669"/>
    <property type="project" value="InterPro"/>
</dbReference>
<organism evidence="11 12">
    <name type="scientific">Trema orientale</name>
    <name type="common">Charcoal tree</name>
    <name type="synonym">Celtis orientalis</name>
    <dbReference type="NCBI Taxonomy" id="63057"/>
    <lineage>
        <taxon>Eukaryota</taxon>
        <taxon>Viridiplantae</taxon>
        <taxon>Streptophyta</taxon>
        <taxon>Embryophyta</taxon>
        <taxon>Tracheophyta</taxon>
        <taxon>Spermatophyta</taxon>
        <taxon>Magnoliopsida</taxon>
        <taxon>eudicotyledons</taxon>
        <taxon>Gunneridae</taxon>
        <taxon>Pentapetalae</taxon>
        <taxon>rosids</taxon>
        <taxon>fabids</taxon>
        <taxon>Rosales</taxon>
        <taxon>Cannabaceae</taxon>
        <taxon>Trema</taxon>
    </lineage>
</organism>
<dbReference type="Pfam" id="PF00137">
    <property type="entry name" value="ATP-synt_C"/>
    <property type="match status" value="1"/>
</dbReference>
<dbReference type="STRING" id="63057.A0A2P5EYY5"/>
<evidence type="ECO:0000256" key="8">
    <source>
        <dbReference type="ARBA" id="ARBA00023136"/>
    </source>
</evidence>
<dbReference type="InterPro" id="IPR002379">
    <property type="entry name" value="ATPase_proteolipid_c-like_dom"/>
</dbReference>
<dbReference type="InParanoid" id="A0A2P5EYY5"/>
<comment type="subcellular location">
    <subcellularLocation>
        <location evidence="2">Membrane</location>
        <topology evidence="2">Multi-pass membrane protein</topology>
    </subcellularLocation>
</comment>
<comment type="subunit">
    <text evidence="9">V-ATPase is a heteromultimeric enzyme composed of a peripheral catalytic V1 complex attached to an integral membrane V0 proton pore complex.</text>
</comment>
<proteinExistence type="inferred from homology"/>
<comment type="function">
    <text evidence="1 9">Proton-conducting pore forming subunit of the membrane integral V0 complex of vacuolar ATPase. V-ATPase is responsible for acidifying a variety of intracellular compartments in eukaryotic cells.</text>
</comment>
<evidence type="ECO:0000256" key="4">
    <source>
        <dbReference type="ARBA" id="ARBA00022448"/>
    </source>
</evidence>
<keyword evidence="4 9" id="KW-0813">Transport</keyword>
<keyword evidence="5 9" id="KW-0812">Transmembrane</keyword>
<gene>
    <name evidence="11" type="ORF">TorRG33x02_133910</name>
</gene>
<dbReference type="InterPro" id="IPR035921">
    <property type="entry name" value="F/V-ATP_Csub_sf"/>
</dbReference>
<keyword evidence="7 9" id="KW-0406">Ion transport</keyword>
<evidence type="ECO:0000256" key="7">
    <source>
        <dbReference type="ARBA" id="ARBA00023065"/>
    </source>
</evidence>
<comment type="similarity">
    <text evidence="3 9">Belongs to the V-ATPase proteolipid subunit family.</text>
</comment>
<evidence type="ECO:0000259" key="10">
    <source>
        <dbReference type="Pfam" id="PF00137"/>
    </source>
</evidence>
<feature type="domain" description="V-ATPase proteolipid subunit C-like" evidence="10">
    <location>
        <begin position="82"/>
        <end position="141"/>
    </location>
</feature>
<protein>
    <submittedName>
        <fullName evidence="11">V-ATPase proteolipid subunit</fullName>
    </submittedName>
</protein>
<evidence type="ECO:0000256" key="9">
    <source>
        <dbReference type="RuleBase" id="RU363060"/>
    </source>
</evidence>
<dbReference type="SUPFAM" id="SSF81333">
    <property type="entry name" value="F1F0 ATP synthase subunit C"/>
    <property type="match status" value="1"/>
</dbReference>
<evidence type="ECO:0000313" key="12">
    <source>
        <dbReference type="Proteomes" id="UP000237000"/>
    </source>
</evidence>
<accession>A0A2P5EYY5</accession>
<reference evidence="12" key="1">
    <citation type="submission" date="2016-06" db="EMBL/GenBank/DDBJ databases">
        <title>Parallel loss of symbiosis genes in relatives of nitrogen-fixing non-legume Parasponia.</title>
        <authorList>
            <person name="Van Velzen R."/>
            <person name="Holmer R."/>
            <person name="Bu F."/>
            <person name="Rutten L."/>
            <person name="Van Zeijl A."/>
            <person name="Liu W."/>
            <person name="Santuari L."/>
            <person name="Cao Q."/>
            <person name="Sharma T."/>
            <person name="Shen D."/>
            <person name="Roswanjaya Y."/>
            <person name="Wardhani T."/>
            <person name="Kalhor M.S."/>
            <person name="Jansen J."/>
            <person name="Van den Hoogen J."/>
            <person name="Gungor B."/>
            <person name="Hartog M."/>
            <person name="Hontelez J."/>
            <person name="Verver J."/>
            <person name="Yang W.-C."/>
            <person name="Schijlen E."/>
            <person name="Repin R."/>
            <person name="Schilthuizen M."/>
            <person name="Schranz E."/>
            <person name="Heidstra R."/>
            <person name="Miyata K."/>
            <person name="Fedorova E."/>
            <person name="Kohlen W."/>
            <person name="Bisseling T."/>
            <person name="Smit S."/>
            <person name="Geurts R."/>
        </authorList>
    </citation>
    <scope>NUCLEOTIDE SEQUENCE [LARGE SCALE GENOMIC DNA]</scope>
    <source>
        <strain evidence="12">cv. RG33-2</strain>
    </source>
</reference>
<keyword evidence="6 9" id="KW-1133">Transmembrane helix</keyword>
<keyword evidence="12" id="KW-1185">Reference proteome</keyword>
<evidence type="ECO:0000256" key="6">
    <source>
        <dbReference type="ARBA" id="ARBA00022989"/>
    </source>
</evidence>
<dbReference type="Gene3D" id="1.20.120.610">
    <property type="entry name" value="lithium bound rotor ring of v- atpase"/>
    <property type="match status" value="1"/>
</dbReference>
<dbReference type="CDD" id="cd18178">
    <property type="entry name" value="ATP-synt_Vo_c_ATP6F_rpt2"/>
    <property type="match status" value="1"/>
</dbReference>
<comment type="caution">
    <text evidence="11">The sequence shown here is derived from an EMBL/GenBank/DDBJ whole genome shotgun (WGS) entry which is preliminary data.</text>
</comment>
<feature type="transmembrane region" description="Helical" evidence="9">
    <location>
        <begin position="46"/>
        <end position="70"/>
    </location>
</feature>
<dbReference type="PANTHER" id="PTHR10263">
    <property type="entry name" value="V-TYPE PROTON ATPASE PROTEOLIPID SUBUNIT"/>
    <property type="match status" value="1"/>
</dbReference>
<evidence type="ECO:0000256" key="3">
    <source>
        <dbReference type="ARBA" id="ARBA00007296"/>
    </source>
</evidence>
<evidence type="ECO:0000313" key="11">
    <source>
        <dbReference type="EMBL" id="PON90753.1"/>
    </source>
</evidence>
<keyword evidence="8 9" id="KW-0472">Membrane</keyword>
<name>A0A2P5EYY5_TREOI</name>